<feature type="transmembrane region" description="Helical" evidence="6">
    <location>
        <begin position="313"/>
        <end position="332"/>
    </location>
</feature>
<proteinExistence type="predicted"/>
<accession>K0TF48</accession>
<dbReference type="EMBL" id="AGNL01006306">
    <property type="protein sequence ID" value="EJK72141.1"/>
    <property type="molecule type" value="Genomic_DNA"/>
</dbReference>
<keyword evidence="3 6" id="KW-1133">Transmembrane helix</keyword>
<feature type="transmembrane region" description="Helical" evidence="6">
    <location>
        <begin position="155"/>
        <end position="174"/>
    </location>
</feature>
<name>K0TF48_THAOC</name>
<evidence type="ECO:0000256" key="4">
    <source>
        <dbReference type="ARBA" id="ARBA00023136"/>
    </source>
</evidence>
<feature type="domain" description="EamA" evidence="7">
    <location>
        <begin position="244"/>
        <end position="381"/>
    </location>
</feature>
<dbReference type="InterPro" id="IPR037185">
    <property type="entry name" value="EmrE-like"/>
</dbReference>
<dbReference type="AlphaFoldDB" id="K0TF48"/>
<evidence type="ECO:0000256" key="1">
    <source>
        <dbReference type="ARBA" id="ARBA00004141"/>
    </source>
</evidence>
<dbReference type="PANTHER" id="PTHR22911:SF6">
    <property type="entry name" value="SOLUTE CARRIER FAMILY 35 MEMBER G1"/>
    <property type="match status" value="1"/>
</dbReference>
<dbReference type="Gene3D" id="1.10.3730.20">
    <property type="match status" value="1"/>
</dbReference>
<feature type="transmembrane region" description="Helical" evidence="6">
    <location>
        <begin position="186"/>
        <end position="203"/>
    </location>
</feature>
<feature type="transmembrane region" description="Helical" evidence="6">
    <location>
        <begin position="365"/>
        <end position="383"/>
    </location>
</feature>
<keyword evidence="4 6" id="KW-0472">Membrane</keyword>
<feature type="transmembrane region" description="Helical" evidence="6">
    <location>
        <begin position="210"/>
        <end position="231"/>
    </location>
</feature>
<dbReference type="PANTHER" id="PTHR22911">
    <property type="entry name" value="ACYL-MALONYL CONDENSING ENZYME-RELATED"/>
    <property type="match status" value="1"/>
</dbReference>
<comment type="caution">
    <text evidence="8">The sequence shown here is derived from an EMBL/GenBank/DDBJ whole genome shotgun (WGS) entry which is preliminary data.</text>
</comment>
<dbReference type="OMA" id="VYAQMIF"/>
<feature type="region of interest" description="Disordered" evidence="5">
    <location>
        <begin position="1"/>
        <end position="22"/>
    </location>
</feature>
<feature type="transmembrane region" description="Helical" evidence="6">
    <location>
        <begin position="243"/>
        <end position="263"/>
    </location>
</feature>
<comment type="subcellular location">
    <subcellularLocation>
        <location evidence="1">Membrane</location>
        <topology evidence="1">Multi-pass membrane protein</topology>
    </subcellularLocation>
</comment>
<evidence type="ECO:0000256" key="5">
    <source>
        <dbReference type="SAM" id="MobiDB-lite"/>
    </source>
</evidence>
<organism evidence="8 9">
    <name type="scientific">Thalassiosira oceanica</name>
    <name type="common">Marine diatom</name>
    <dbReference type="NCBI Taxonomy" id="159749"/>
    <lineage>
        <taxon>Eukaryota</taxon>
        <taxon>Sar</taxon>
        <taxon>Stramenopiles</taxon>
        <taxon>Ochrophyta</taxon>
        <taxon>Bacillariophyta</taxon>
        <taxon>Coscinodiscophyceae</taxon>
        <taxon>Thalassiosirophycidae</taxon>
        <taxon>Thalassiosirales</taxon>
        <taxon>Thalassiosiraceae</taxon>
        <taxon>Thalassiosira</taxon>
    </lineage>
</organism>
<evidence type="ECO:0000259" key="7">
    <source>
        <dbReference type="Pfam" id="PF00892"/>
    </source>
</evidence>
<dbReference type="OrthoDB" id="306876at2759"/>
<dbReference type="eggNOG" id="KOG4510">
    <property type="taxonomic scope" value="Eukaryota"/>
</dbReference>
<evidence type="ECO:0000256" key="2">
    <source>
        <dbReference type="ARBA" id="ARBA00022692"/>
    </source>
</evidence>
<feature type="domain" description="EamA" evidence="7">
    <location>
        <begin position="156"/>
        <end position="226"/>
    </location>
</feature>
<dbReference type="Proteomes" id="UP000266841">
    <property type="component" value="Unassembled WGS sequence"/>
</dbReference>
<dbReference type="GO" id="GO:0016020">
    <property type="term" value="C:membrane"/>
    <property type="evidence" value="ECO:0007669"/>
    <property type="project" value="UniProtKB-SubCell"/>
</dbReference>
<evidence type="ECO:0000313" key="9">
    <source>
        <dbReference type="Proteomes" id="UP000266841"/>
    </source>
</evidence>
<evidence type="ECO:0000313" key="8">
    <source>
        <dbReference type="EMBL" id="EJK72141.1"/>
    </source>
</evidence>
<dbReference type="Pfam" id="PF00892">
    <property type="entry name" value="EamA"/>
    <property type="match status" value="2"/>
</dbReference>
<keyword evidence="9" id="KW-1185">Reference proteome</keyword>
<feature type="transmembrane region" description="Helical" evidence="6">
    <location>
        <begin position="339"/>
        <end position="359"/>
    </location>
</feature>
<reference evidence="8 9" key="1">
    <citation type="journal article" date="2012" name="Genome Biol.">
        <title>Genome and low-iron response of an oceanic diatom adapted to chronic iron limitation.</title>
        <authorList>
            <person name="Lommer M."/>
            <person name="Specht M."/>
            <person name="Roy A.S."/>
            <person name="Kraemer L."/>
            <person name="Andreson R."/>
            <person name="Gutowska M.A."/>
            <person name="Wolf J."/>
            <person name="Bergner S.V."/>
            <person name="Schilhabel M.B."/>
            <person name="Klostermeier U.C."/>
            <person name="Beiko R.G."/>
            <person name="Rosenstiel P."/>
            <person name="Hippler M."/>
            <person name="Laroche J."/>
        </authorList>
    </citation>
    <scope>NUCLEOTIDE SEQUENCE [LARGE SCALE GENOMIC DNA]</scope>
    <source>
        <strain evidence="8 9">CCMP1005</strain>
    </source>
</reference>
<protein>
    <recommendedName>
        <fullName evidence="7">EamA domain-containing protein</fullName>
    </recommendedName>
</protein>
<dbReference type="SUPFAM" id="SSF103481">
    <property type="entry name" value="Multidrug resistance efflux transporter EmrE"/>
    <property type="match status" value="2"/>
</dbReference>
<sequence length="404" mass="43836">MCQSKKMKEGVRRAPAEEGREQAGGLVPGGAVTLLFLCAFLFSLMGMFLQYTGRFGIPSNEMVFLRAVFQGVLVVGCMVHCRIDCHVDTTSMNLDEEALALDDAREEKKLDECDHLLQKGYQATYGLADVETAADKRGRTTRIIFRPFGSNMTQAQIVMLRGFIGGLGFCNYYYTLSTLPLGDATTLLSLYPIVTIFLAYYVLNEAIKPAQLVAAVLSVLGGVLISRPSFLFGSDDASARPPLLGYFTAIIGSCCAAGVIVLIRKAGRSGANTLQLLFSWVVFGISWSLLLAFLTGSKPGQQWRVPSAREFPYVLGACLSGTLAHFILNYAAKLIPAGVSGLVRSSDIFWAYILEIAVLNEHPVAATWWGVALVSVALTILIHSTNREKEIHKDASQGNLTAAK</sequence>
<dbReference type="InterPro" id="IPR000620">
    <property type="entry name" value="EamA_dom"/>
</dbReference>
<feature type="transmembrane region" description="Helical" evidence="6">
    <location>
        <begin position="30"/>
        <end position="51"/>
    </location>
</feature>
<feature type="transmembrane region" description="Helical" evidence="6">
    <location>
        <begin position="63"/>
        <end position="83"/>
    </location>
</feature>
<feature type="compositionally biased region" description="Basic and acidic residues" evidence="5">
    <location>
        <begin position="1"/>
        <end position="21"/>
    </location>
</feature>
<feature type="transmembrane region" description="Helical" evidence="6">
    <location>
        <begin position="275"/>
        <end position="293"/>
    </location>
</feature>
<gene>
    <name evidence="8" type="ORF">THAOC_06358</name>
</gene>
<evidence type="ECO:0000256" key="6">
    <source>
        <dbReference type="SAM" id="Phobius"/>
    </source>
</evidence>
<keyword evidence="2 6" id="KW-0812">Transmembrane</keyword>
<evidence type="ECO:0000256" key="3">
    <source>
        <dbReference type="ARBA" id="ARBA00022989"/>
    </source>
</evidence>